<sequence>SLARLPLYKDLVNGLRDINVTDHLLIRIESVAVWISFWTCRFQLFAAIKTVDETPVTRLERVEWLFKVGIAELEKRLWDAKQPVICANTVCCIAGLICTAVMMGLPSAPENVNRIVKILIEQFGRSFDSSAILSDLQKSDEVQFAVSLALSYFTQLLFPTDEASFGLIIQQLKSEVQNQKSDTAQSAFGSSFGLTIVLQSLLQSPSPIVPFIESILEIITSSISNPDSSSATAIVGFAFGLSKILRDLKEFLASSNGDGGINANQIKLSELIKNCFSRFTEFVLAGGDDGEKISEKNLAVAIADCWIVSAGASVSGYFEDVEEVVAGIEILIERAVSNQNLSSCLIHARTSLNFIKITQLSSAAISDTLTNALTLLKNINLSHANKVSLCFSIAPLLGVDTQAPALLSPIAVKRTIETLSSIQLSQDPKVSRSVGWVIGKIIASFEKTYDFENAAIIDLGSLTAADSFSQSRRKDPSDLRRLNEGSSFLRAVFDALNQICIETGAGYLLSDKNIAIAKVLLKGLVDVGLLGKKNALGLPLVNWTKILTVCSESRDPDLSHLCFLLSSVHSSATSAKSLVDYFVLKLKAFDTDSSEFRSKFLFGSDGVGKLLNLVGMYPAPVSSNGAADDAQTAVSITVAPSKVLEIVQAMVYFVYYEGMASNVSDQIKLAESLFDALSQPDLGFPESILKLKADISSCLCDAFLAVPAPVSEERVIGIRRLIRAALVSETSSSISLLQHILAPEEWCSKFVWGLLCIMEFEDDPASFILVHLKKRFISKELLYVRILQFVVAYDNNEAVEPTSCLTATMTYLQKVICKKQQVFVKSSLSAKIAFELQWVVQYLDVLIIACASNNGIGVDFAWLKGLTGALLLLDAENYLHVLGGELVAIHQAEWDVLEKLAIVRLVELLAVKIDNNDVSILRSQHLQIYQIVKRLLRVLECTAVDSNKLQKGQVLTSRKTQKEIRNVLLRARDFEIDVPIPINF</sequence>
<evidence type="ECO:0000313" key="2">
    <source>
        <dbReference type="Proteomes" id="UP001211907"/>
    </source>
</evidence>
<comment type="caution">
    <text evidence="1">The sequence shown here is derived from an EMBL/GenBank/DDBJ whole genome shotgun (WGS) entry which is preliminary data.</text>
</comment>
<dbReference type="Proteomes" id="UP001211907">
    <property type="component" value="Unassembled WGS sequence"/>
</dbReference>
<gene>
    <name evidence="1" type="ORF">HK100_006283</name>
</gene>
<evidence type="ECO:0008006" key="3">
    <source>
        <dbReference type="Google" id="ProtNLM"/>
    </source>
</evidence>
<proteinExistence type="predicted"/>
<name>A0AAD5SQM4_9FUNG</name>
<accession>A0AAD5SQM4</accession>
<evidence type="ECO:0000313" key="1">
    <source>
        <dbReference type="EMBL" id="KAJ3094082.1"/>
    </source>
</evidence>
<protein>
    <recommendedName>
        <fullName evidence="3">ARM repeat superfamily protein</fullName>
    </recommendedName>
</protein>
<dbReference type="EMBL" id="JADGJH010002916">
    <property type="protein sequence ID" value="KAJ3094082.1"/>
    <property type="molecule type" value="Genomic_DNA"/>
</dbReference>
<feature type="non-terminal residue" evidence="1">
    <location>
        <position position="1"/>
    </location>
</feature>
<dbReference type="AlphaFoldDB" id="A0AAD5SQM4"/>
<keyword evidence="2" id="KW-1185">Reference proteome</keyword>
<reference evidence="1" key="1">
    <citation type="submission" date="2020-05" db="EMBL/GenBank/DDBJ databases">
        <title>Phylogenomic resolution of chytrid fungi.</title>
        <authorList>
            <person name="Stajich J.E."/>
            <person name="Amses K."/>
            <person name="Simmons R."/>
            <person name="Seto K."/>
            <person name="Myers J."/>
            <person name="Bonds A."/>
            <person name="Quandt C.A."/>
            <person name="Barry K."/>
            <person name="Liu P."/>
            <person name="Grigoriev I."/>
            <person name="Longcore J.E."/>
            <person name="James T.Y."/>
        </authorList>
    </citation>
    <scope>NUCLEOTIDE SEQUENCE</scope>
    <source>
        <strain evidence="1">JEL0513</strain>
    </source>
</reference>
<organism evidence="1 2">
    <name type="scientific">Physocladia obscura</name>
    <dbReference type="NCBI Taxonomy" id="109957"/>
    <lineage>
        <taxon>Eukaryota</taxon>
        <taxon>Fungi</taxon>
        <taxon>Fungi incertae sedis</taxon>
        <taxon>Chytridiomycota</taxon>
        <taxon>Chytridiomycota incertae sedis</taxon>
        <taxon>Chytridiomycetes</taxon>
        <taxon>Chytridiales</taxon>
        <taxon>Chytriomycetaceae</taxon>
        <taxon>Physocladia</taxon>
    </lineage>
</organism>